<name>W7INH0_9PSEU</name>
<protein>
    <recommendedName>
        <fullName evidence="2">AB hydrolase-1 domain-containing protein</fullName>
    </recommendedName>
</protein>
<dbReference type="Proteomes" id="UP000019277">
    <property type="component" value="Unassembled WGS sequence"/>
</dbReference>
<dbReference type="PATRIC" id="fig|909613.9.peg.2778"/>
<comment type="caution">
    <text evidence="3">The sequence shown here is derived from an EMBL/GenBank/DDBJ whole genome shotgun (WGS) entry which is preliminary data.</text>
</comment>
<accession>W7INH0</accession>
<keyword evidence="1" id="KW-0732">Signal</keyword>
<dbReference type="Pfam" id="PF12697">
    <property type="entry name" value="Abhydrolase_6"/>
    <property type="match status" value="1"/>
</dbReference>
<gene>
    <name evidence="3" type="ORF">UO65_2777</name>
</gene>
<organism evidence="3 4">
    <name type="scientific">Actinokineospora spheciospongiae</name>
    <dbReference type="NCBI Taxonomy" id="909613"/>
    <lineage>
        <taxon>Bacteria</taxon>
        <taxon>Bacillati</taxon>
        <taxon>Actinomycetota</taxon>
        <taxon>Actinomycetes</taxon>
        <taxon>Pseudonocardiales</taxon>
        <taxon>Pseudonocardiaceae</taxon>
        <taxon>Actinokineospora</taxon>
    </lineage>
</organism>
<feature type="signal peptide" evidence="1">
    <location>
        <begin position="1"/>
        <end position="19"/>
    </location>
</feature>
<dbReference type="InterPro" id="IPR012223">
    <property type="entry name" value="TEII"/>
</dbReference>
<dbReference type="eggNOG" id="COG3208">
    <property type="taxonomic scope" value="Bacteria"/>
</dbReference>
<evidence type="ECO:0000259" key="2">
    <source>
        <dbReference type="Pfam" id="PF12697"/>
    </source>
</evidence>
<dbReference type="RefSeq" id="WP_035282450.1">
    <property type="nucleotide sequence ID" value="NZ_AYXG01000099.1"/>
</dbReference>
<dbReference type="InterPro" id="IPR029058">
    <property type="entry name" value="AB_hydrolase_fold"/>
</dbReference>
<feature type="domain" description="AB hydrolase-1" evidence="2">
    <location>
        <begin position="18"/>
        <end position="216"/>
    </location>
</feature>
<evidence type="ECO:0000256" key="1">
    <source>
        <dbReference type="SAM" id="SignalP"/>
    </source>
</evidence>
<dbReference type="SUPFAM" id="SSF53474">
    <property type="entry name" value="alpha/beta-Hydrolases"/>
    <property type="match status" value="1"/>
</dbReference>
<evidence type="ECO:0000313" key="3">
    <source>
        <dbReference type="EMBL" id="EWC61953.1"/>
    </source>
</evidence>
<sequence>MSGSAGAAPLIASFPAAGAGSTSLAWLTPIAAARGAQHLPLATPSSTAEFHSGRWLDAVVDAVGGAAGRTGADSVVLVGHSMGGLAALLAARALRADFPVGVLGINPPCPDAEGRIPTMSASDDAEIARILGGDGFPAELLDDEELLAEVADGVRADAEVADELAVRVAGMGDVGPLCVLATRGDAFIGVRHCLRWRERSRSGLDLIEADGSHMLTGTPGHILERAVDSVVASVRRDVAWRS</sequence>
<dbReference type="OrthoDB" id="4158666at2"/>
<dbReference type="STRING" id="909613.UO65_2777"/>
<dbReference type="PANTHER" id="PTHR11487">
    <property type="entry name" value="THIOESTERASE"/>
    <property type="match status" value="1"/>
</dbReference>
<dbReference type="InterPro" id="IPR000073">
    <property type="entry name" value="AB_hydrolase_1"/>
</dbReference>
<dbReference type="Gene3D" id="3.40.50.1820">
    <property type="entry name" value="alpha/beta hydrolase"/>
    <property type="match status" value="1"/>
</dbReference>
<dbReference type="GO" id="GO:0003824">
    <property type="term" value="F:catalytic activity"/>
    <property type="evidence" value="ECO:0007669"/>
    <property type="project" value="UniProtKB-ARBA"/>
</dbReference>
<keyword evidence="4" id="KW-1185">Reference proteome</keyword>
<dbReference type="PANTHER" id="PTHR11487:SF0">
    <property type="entry name" value="S-ACYL FATTY ACID SYNTHASE THIOESTERASE, MEDIUM CHAIN"/>
    <property type="match status" value="1"/>
</dbReference>
<reference evidence="3 4" key="1">
    <citation type="journal article" date="2014" name="Genome Announc.">
        <title>Draft Genome Sequence of the Antitrypanosomally Active Sponge-Associated Bacterium Actinokineospora sp. Strain EG49.</title>
        <authorList>
            <person name="Harjes J."/>
            <person name="Ryu T."/>
            <person name="Abdelmohsen U.R."/>
            <person name="Moitinho-Silva L."/>
            <person name="Horn H."/>
            <person name="Ravasi T."/>
            <person name="Hentschel U."/>
        </authorList>
    </citation>
    <scope>NUCLEOTIDE SEQUENCE [LARGE SCALE GENOMIC DNA]</scope>
    <source>
        <strain evidence="3 4">EG49</strain>
    </source>
</reference>
<proteinExistence type="predicted"/>
<feature type="chain" id="PRO_5039482965" description="AB hydrolase-1 domain-containing protein" evidence="1">
    <location>
        <begin position="20"/>
        <end position="242"/>
    </location>
</feature>
<evidence type="ECO:0000313" key="4">
    <source>
        <dbReference type="Proteomes" id="UP000019277"/>
    </source>
</evidence>
<dbReference type="AlphaFoldDB" id="W7INH0"/>
<dbReference type="GO" id="GO:0008610">
    <property type="term" value="P:lipid biosynthetic process"/>
    <property type="evidence" value="ECO:0007669"/>
    <property type="project" value="TreeGrafter"/>
</dbReference>
<dbReference type="EMBL" id="AYXG01000099">
    <property type="protein sequence ID" value="EWC61953.1"/>
    <property type="molecule type" value="Genomic_DNA"/>
</dbReference>